<keyword evidence="1" id="KW-0472">Membrane</keyword>
<feature type="transmembrane region" description="Helical" evidence="1">
    <location>
        <begin position="168"/>
        <end position="196"/>
    </location>
</feature>
<protein>
    <recommendedName>
        <fullName evidence="4">4-amino-4-deoxy-L-arabinose transferase</fullName>
    </recommendedName>
</protein>
<feature type="transmembrane region" description="Helical" evidence="1">
    <location>
        <begin position="380"/>
        <end position="401"/>
    </location>
</feature>
<organism evidence="2 3">
    <name type="scientific">Amycolatopsis arida</name>
    <dbReference type="NCBI Taxonomy" id="587909"/>
    <lineage>
        <taxon>Bacteria</taxon>
        <taxon>Bacillati</taxon>
        <taxon>Actinomycetota</taxon>
        <taxon>Actinomycetes</taxon>
        <taxon>Pseudonocardiales</taxon>
        <taxon>Pseudonocardiaceae</taxon>
        <taxon>Amycolatopsis</taxon>
    </lineage>
</organism>
<dbReference type="Proteomes" id="UP000198727">
    <property type="component" value="Unassembled WGS sequence"/>
</dbReference>
<dbReference type="AlphaFoldDB" id="A0A1I5YJS0"/>
<keyword evidence="1" id="KW-0812">Transmembrane</keyword>
<keyword evidence="3" id="KW-1185">Reference proteome</keyword>
<evidence type="ECO:0000313" key="2">
    <source>
        <dbReference type="EMBL" id="SFQ44452.1"/>
    </source>
</evidence>
<proteinExistence type="predicted"/>
<feature type="transmembrane region" description="Helical" evidence="1">
    <location>
        <begin position="225"/>
        <end position="244"/>
    </location>
</feature>
<feature type="transmembrane region" description="Helical" evidence="1">
    <location>
        <begin position="347"/>
        <end position="368"/>
    </location>
</feature>
<feature type="transmembrane region" description="Helical" evidence="1">
    <location>
        <begin position="6"/>
        <end position="23"/>
    </location>
</feature>
<name>A0A1I5YJS0_9PSEU</name>
<evidence type="ECO:0000256" key="1">
    <source>
        <dbReference type="SAM" id="Phobius"/>
    </source>
</evidence>
<feature type="transmembrane region" description="Helical" evidence="1">
    <location>
        <begin position="315"/>
        <end position="335"/>
    </location>
</feature>
<evidence type="ECO:0008006" key="4">
    <source>
        <dbReference type="Google" id="ProtNLM"/>
    </source>
</evidence>
<keyword evidence="1" id="KW-1133">Transmembrane helix</keyword>
<reference evidence="3" key="1">
    <citation type="submission" date="2016-10" db="EMBL/GenBank/DDBJ databases">
        <authorList>
            <person name="Varghese N."/>
            <person name="Submissions S."/>
        </authorList>
    </citation>
    <scope>NUCLEOTIDE SEQUENCE [LARGE SCALE GENOMIC DNA]</scope>
    <source>
        <strain evidence="3">CGMCC 4.5579</strain>
    </source>
</reference>
<dbReference type="EMBL" id="FOWW01000007">
    <property type="protein sequence ID" value="SFQ44452.1"/>
    <property type="molecule type" value="Genomic_DNA"/>
</dbReference>
<feature type="transmembrane region" description="Helical" evidence="1">
    <location>
        <begin position="275"/>
        <end position="299"/>
    </location>
</feature>
<gene>
    <name evidence="2" type="ORF">SAMN05421810_107215</name>
</gene>
<dbReference type="STRING" id="587909.SAMN05421810_107215"/>
<accession>A0A1I5YJS0</accession>
<sequence length="563" mass="59817">MDVSVAVAVGAWLVLAAFVLVVWPRINTLRSWRVGALLLTLAFSLTHQLLFGTVAEDAYISFRYSLNIAEGHGPVFNAGERVEGYSNFLWVITLALAKTVFGLGIVGTAVVLGVLCTLGSVLLAYALVNRVVAMVRPATPAFGLAAAVLTAGASGLAAYGPSGLETPLFLLLVLGICLAVAAERFVVAGVLVALATMTRPDGVVVAVIVGLWLLVRAARRRENGWALAGYVLGALVLVVPWTAWRVTYYGHFVPNALAAKSGAPLGWQLARGWDYLAGFVLAHQGFLLLAIAAVVALVLRRPATDDPTIVRARSLVWLLFAVATGYLAFMTYAGGDWMPAWRLLAPVPPLLAVASAAACGLLTAPATAPSPAKRPPRRRAVPLVPVVALALSGLSLIVSTVHGQMLPLMHEWRDKIAEMAEIGSWLGDRLPPGTVVSTFANGVLSYRAGTQLVMIDVLGLTDEHIARHGTRNADLGLVGHITTDYDYVVNVRRPALAVVTGSGYSDRQRCGADPVYAGRYEVATFRRAGTDEWVAVYPIAEQAASIIETLDADPRFEYVPCGT</sequence>
<feature type="transmembrane region" description="Helical" evidence="1">
    <location>
        <begin position="110"/>
        <end position="128"/>
    </location>
</feature>
<evidence type="ECO:0000313" key="3">
    <source>
        <dbReference type="Proteomes" id="UP000198727"/>
    </source>
</evidence>
<feature type="transmembrane region" description="Helical" evidence="1">
    <location>
        <begin position="140"/>
        <end position="159"/>
    </location>
</feature>
<feature type="transmembrane region" description="Helical" evidence="1">
    <location>
        <begin position="35"/>
        <end position="55"/>
    </location>
</feature>